<evidence type="ECO:0000256" key="1">
    <source>
        <dbReference type="ARBA" id="ARBA00001933"/>
    </source>
</evidence>
<dbReference type="Proteomes" id="UP000698924">
    <property type="component" value="Unassembled WGS sequence"/>
</dbReference>
<organism evidence="4 5">
    <name type="scientific">Caecibacteroides pullorum</name>
    <dbReference type="NCBI Taxonomy" id="2725562"/>
    <lineage>
        <taxon>Bacteria</taxon>
        <taxon>Pseudomonadati</taxon>
        <taxon>Bacteroidota</taxon>
        <taxon>Bacteroidia</taxon>
        <taxon>Bacteroidales</taxon>
        <taxon>Bacteroidaceae</taxon>
        <taxon>Caecibacteroides</taxon>
    </lineage>
</organism>
<dbReference type="SUPFAM" id="SSF53383">
    <property type="entry name" value="PLP-dependent transferases"/>
    <property type="match status" value="1"/>
</dbReference>
<dbReference type="RefSeq" id="WP_204970939.1">
    <property type="nucleotide sequence ID" value="NZ_JAAZTS010000002.1"/>
</dbReference>
<sequence length="350" mass="39872">MIDGHGDDSYKYTRPITVNFSSNVYSRTDLTELKNHLCRFIQGKDGELSPLSSYPEPQPYTLEAALARKLKLEPDEVCVTNGATEAIYLMAQTFRGTRSAILQPTFREYADACLIHGHPTVSLYSLPAERERYRLPEDIRMLWLCNPNNPTGSVTDKAWMEELIRCNPQVCFVIDQSYEYFTLQPLFSAAEAVAFPNVLLLHSMTKRYAVPSLRLGYITGNAGLLSRIRNNRMPWSVNAVAIEAGLFLTEKGVPHSLDMTVYLDETQRLRARLEALGGMDVWETQTHFMLVCLRFGKASALKEYLAEKYGILIRDASNFEGLDERFFRIATQTPEENDRLVDAIAEWFQE</sequence>
<evidence type="ECO:0000256" key="2">
    <source>
        <dbReference type="ARBA" id="ARBA00022898"/>
    </source>
</evidence>
<gene>
    <name evidence="4" type="ORF">H6D15_02210</name>
</gene>
<proteinExistence type="predicted"/>
<dbReference type="AlphaFoldDB" id="A0AA41D6X9"/>
<evidence type="ECO:0000259" key="3">
    <source>
        <dbReference type="Pfam" id="PF00155"/>
    </source>
</evidence>
<dbReference type="InterPro" id="IPR015424">
    <property type="entry name" value="PyrdxlP-dep_Trfase"/>
</dbReference>
<dbReference type="Gene3D" id="3.40.640.10">
    <property type="entry name" value="Type I PLP-dependent aspartate aminotransferase-like (Major domain)"/>
    <property type="match status" value="1"/>
</dbReference>
<keyword evidence="5" id="KW-1185">Reference proteome</keyword>
<dbReference type="Gene3D" id="3.90.1150.10">
    <property type="entry name" value="Aspartate Aminotransferase, domain 1"/>
    <property type="match status" value="1"/>
</dbReference>
<comment type="cofactor">
    <cofactor evidence="1">
        <name>pyridoxal 5'-phosphate</name>
        <dbReference type="ChEBI" id="CHEBI:597326"/>
    </cofactor>
</comment>
<dbReference type="CDD" id="cd00609">
    <property type="entry name" value="AAT_like"/>
    <property type="match status" value="1"/>
</dbReference>
<dbReference type="InterPro" id="IPR004839">
    <property type="entry name" value="Aminotransferase_I/II_large"/>
</dbReference>
<feature type="domain" description="Aminotransferase class I/classII large" evidence="3">
    <location>
        <begin position="17"/>
        <end position="344"/>
    </location>
</feature>
<protein>
    <submittedName>
        <fullName evidence="4">Pyridoxal phosphate-dependent class II aminotransferase</fullName>
    </submittedName>
</protein>
<dbReference type="GO" id="GO:0008483">
    <property type="term" value="F:transaminase activity"/>
    <property type="evidence" value="ECO:0007669"/>
    <property type="project" value="UniProtKB-KW"/>
</dbReference>
<dbReference type="Pfam" id="PF00155">
    <property type="entry name" value="Aminotran_1_2"/>
    <property type="match status" value="1"/>
</dbReference>
<dbReference type="PANTHER" id="PTHR42885:SF1">
    <property type="entry name" value="THREONINE-PHOSPHATE DECARBOXYLASE"/>
    <property type="match status" value="1"/>
</dbReference>
<name>A0AA41D6X9_9BACT</name>
<dbReference type="InterPro" id="IPR015422">
    <property type="entry name" value="PyrdxlP-dep_Trfase_small"/>
</dbReference>
<keyword evidence="4" id="KW-0808">Transferase</keyword>
<accession>A0AA41D6X9</accession>
<evidence type="ECO:0000313" key="4">
    <source>
        <dbReference type="EMBL" id="MBM6856429.1"/>
    </source>
</evidence>
<dbReference type="PANTHER" id="PTHR42885">
    <property type="entry name" value="HISTIDINOL-PHOSPHATE AMINOTRANSFERASE-RELATED"/>
    <property type="match status" value="1"/>
</dbReference>
<dbReference type="InterPro" id="IPR015421">
    <property type="entry name" value="PyrdxlP-dep_Trfase_major"/>
</dbReference>
<dbReference type="EMBL" id="JACJMO010000002">
    <property type="protein sequence ID" value="MBM6856429.1"/>
    <property type="molecule type" value="Genomic_DNA"/>
</dbReference>
<reference evidence="4 5" key="1">
    <citation type="journal article" date="2021" name="Sci. Rep.">
        <title>The distribution of antibiotic resistance genes in chicken gut microbiota commensals.</title>
        <authorList>
            <person name="Juricova H."/>
            <person name="Matiasovicova J."/>
            <person name="Kubasova T."/>
            <person name="Cejkova D."/>
            <person name="Rychlik I."/>
        </authorList>
    </citation>
    <scope>NUCLEOTIDE SEQUENCE [LARGE SCALE GENOMIC DNA]</scope>
    <source>
        <strain evidence="4 5">An421</strain>
    </source>
</reference>
<dbReference type="GO" id="GO:0030170">
    <property type="term" value="F:pyridoxal phosphate binding"/>
    <property type="evidence" value="ECO:0007669"/>
    <property type="project" value="InterPro"/>
</dbReference>
<keyword evidence="2" id="KW-0663">Pyridoxal phosphate</keyword>
<keyword evidence="4" id="KW-0032">Aminotransferase</keyword>
<evidence type="ECO:0000313" key="5">
    <source>
        <dbReference type="Proteomes" id="UP000698924"/>
    </source>
</evidence>
<comment type="caution">
    <text evidence="4">The sequence shown here is derived from an EMBL/GenBank/DDBJ whole genome shotgun (WGS) entry which is preliminary data.</text>
</comment>